<dbReference type="GO" id="GO:0005524">
    <property type="term" value="F:ATP binding"/>
    <property type="evidence" value="ECO:0007669"/>
    <property type="project" value="UniProtKB-KW"/>
</dbReference>
<accession>A0A1I0GPA4</accession>
<dbReference type="GO" id="GO:0000156">
    <property type="term" value="F:phosphorelay response regulator activity"/>
    <property type="evidence" value="ECO:0007669"/>
    <property type="project" value="InterPro"/>
</dbReference>
<evidence type="ECO:0000256" key="2">
    <source>
        <dbReference type="ARBA" id="ARBA00022840"/>
    </source>
</evidence>
<gene>
    <name evidence="4" type="ORF">SAMN04487771_103623</name>
</gene>
<name>A0A1I0GPA4_9FIRM</name>
<dbReference type="eggNOG" id="COG3829">
    <property type="taxonomic scope" value="Bacteria"/>
</dbReference>
<keyword evidence="5" id="KW-1185">Reference proteome</keyword>
<evidence type="ECO:0000313" key="4">
    <source>
        <dbReference type="EMBL" id="SET72797.1"/>
    </source>
</evidence>
<dbReference type="Gene3D" id="3.40.50.2300">
    <property type="match status" value="1"/>
</dbReference>
<dbReference type="PANTHER" id="PTHR32071">
    <property type="entry name" value="TRANSCRIPTIONAL REGULATORY PROTEIN"/>
    <property type="match status" value="1"/>
</dbReference>
<dbReference type="Gene3D" id="3.40.50.300">
    <property type="entry name" value="P-loop containing nucleotide triphosphate hydrolases"/>
    <property type="match status" value="1"/>
</dbReference>
<evidence type="ECO:0000313" key="5">
    <source>
        <dbReference type="Proteomes" id="UP000199820"/>
    </source>
</evidence>
<reference evidence="4 5" key="1">
    <citation type="submission" date="2016-10" db="EMBL/GenBank/DDBJ databases">
        <authorList>
            <person name="de Groot N.N."/>
        </authorList>
    </citation>
    <scope>NUCLEOTIDE SEQUENCE [LARGE SCALE GENOMIC DNA]</scope>
    <source>
        <strain evidence="4 5">KH1P1</strain>
    </source>
</reference>
<evidence type="ECO:0000256" key="1">
    <source>
        <dbReference type="ARBA" id="ARBA00022741"/>
    </source>
</evidence>
<sequence length="627" mass="70081">MSQTYRLCILVYQQLTTLVREALSSLQFDDTNITVIESSADTLPYNISAILSEDYDVFIAGGANAAILSQYSEVHLRRFAVHNTDYLIAIRRAMREGKRPCIVQHSLSVPPNVELFSRLTDTEIGLLTFSDGNELREAIRTSPYDVFIGASQTCETARDLGRESMLVYVGADSIRRTITEARQFAVELRKEHRFSAITDALIRDTPIGIIITDEDGIITTINNLASSYIGIPGIMLKSRHLRDVARNLDPSHLSGKGLVEQEAFRIIGGIRFRCTQRRIQIKGQEIGTLTTLRIDNRKQSSSPAASPSLQATQWKHLITESPVMKQVVSLGNRLSMNTLPTAVIGEYSTNKHRIAECLHSCSDRAQQPLIVINLSTISETEVGRSLFGSTDTLAPFTGLIEHANRGTVILRNIQCANRTVQACLMDAISRNQYLPVGSIAPKVSDVRFITLFNLEDGTENIRPDLLALLTTQTIRIPSFRERKEDLPMMFNRFVSHRYEKNFDIRKYPASCELLCFYNWPGNAAEMQAVSDRFSASISASTRLSPKAVHSQLVNAIGEGKLAEFIRRRHQTENPETAPASETSGRIQSRLQRTADELKHYLGYTNAKAAESIGVSRTSLWRMNAQKV</sequence>
<dbReference type="InterPro" id="IPR035965">
    <property type="entry name" value="PAS-like_dom_sf"/>
</dbReference>
<dbReference type="Proteomes" id="UP000199820">
    <property type="component" value="Unassembled WGS sequence"/>
</dbReference>
<protein>
    <submittedName>
        <fullName evidence="4">Transcriptional regulator containing PAS, AAA-type ATPase, and DNA-binding Fis domains</fullName>
    </submittedName>
</protein>
<proteinExistence type="predicted"/>
<dbReference type="InterPro" id="IPR058031">
    <property type="entry name" value="AAA_lid_NorR"/>
</dbReference>
<dbReference type="Pfam" id="PF25601">
    <property type="entry name" value="AAA_lid_14"/>
    <property type="match status" value="1"/>
</dbReference>
<dbReference type="Pfam" id="PF06506">
    <property type="entry name" value="PrpR_N"/>
    <property type="match status" value="1"/>
</dbReference>
<keyword evidence="2" id="KW-0067">ATP-binding</keyword>
<feature type="domain" description="Sigma-54 factor interaction" evidence="3">
    <location>
        <begin position="317"/>
        <end position="535"/>
    </location>
</feature>
<dbReference type="AlphaFoldDB" id="A0A1I0GPA4"/>
<dbReference type="GO" id="GO:0006355">
    <property type="term" value="P:regulation of DNA-templated transcription"/>
    <property type="evidence" value="ECO:0007669"/>
    <property type="project" value="InterPro"/>
</dbReference>
<dbReference type="PROSITE" id="PS50045">
    <property type="entry name" value="SIGMA54_INTERACT_4"/>
    <property type="match status" value="1"/>
</dbReference>
<dbReference type="SUPFAM" id="SSF55785">
    <property type="entry name" value="PYP-like sensor domain (PAS domain)"/>
    <property type="match status" value="1"/>
</dbReference>
<dbReference type="InterPro" id="IPR027417">
    <property type="entry name" value="P-loop_NTPase"/>
</dbReference>
<dbReference type="SUPFAM" id="SSF52540">
    <property type="entry name" value="P-loop containing nucleoside triphosphate hydrolases"/>
    <property type="match status" value="1"/>
</dbReference>
<dbReference type="Pfam" id="PF00158">
    <property type="entry name" value="Sigma54_activat"/>
    <property type="match status" value="1"/>
</dbReference>
<dbReference type="Gene3D" id="3.30.450.20">
    <property type="entry name" value="PAS domain"/>
    <property type="match status" value="1"/>
</dbReference>
<organism evidence="4 5">
    <name type="scientific">[Clostridium] aminophilum</name>
    <dbReference type="NCBI Taxonomy" id="1526"/>
    <lineage>
        <taxon>Bacteria</taxon>
        <taxon>Bacillati</taxon>
        <taxon>Bacillota</taxon>
        <taxon>Clostridia</taxon>
        <taxon>Lachnospirales</taxon>
        <taxon>Lachnospiraceae</taxon>
    </lineage>
</organism>
<dbReference type="SUPFAM" id="SSF159800">
    <property type="entry name" value="PrpR receptor domain-like"/>
    <property type="match status" value="1"/>
</dbReference>
<dbReference type="Gene3D" id="3.40.50.10660">
    <property type="entry name" value="PrpR receptor domain-like"/>
    <property type="match status" value="1"/>
</dbReference>
<dbReference type="InterPro" id="IPR002078">
    <property type="entry name" value="Sigma_54_int"/>
</dbReference>
<keyword evidence="1" id="KW-0547">Nucleotide-binding</keyword>
<keyword evidence="4" id="KW-0238">DNA-binding</keyword>
<dbReference type="RefSeq" id="WP_074649954.1">
    <property type="nucleotide sequence ID" value="NZ_FOIL01000036.1"/>
</dbReference>
<dbReference type="STRING" id="1526.SAMN02910262_00997"/>
<dbReference type="EMBL" id="FOIL01000036">
    <property type="protein sequence ID" value="SET72797.1"/>
    <property type="molecule type" value="Genomic_DNA"/>
</dbReference>
<dbReference type="GO" id="GO:0003677">
    <property type="term" value="F:DNA binding"/>
    <property type="evidence" value="ECO:0007669"/>
    <property type="project" value="UniProtKB-KW"/>
</dbReference>
<dbReference type="InterPro" id="IPR010524">
    <property type="entry name" value="Sig_transdc_resp-reg_PrpR_N"/>
</dbReference>
<evidence type="ECO:0000259" key="3">
    <source>
        <dbReference type="PROSITE" id="PS50045"/>
    </source>
</evidence>
<dbReference type="Gene3D" id="1.10.8.60">
    <property type="match status" value="1"/>
</dbReference>